<comment type="caution">
    <text evidence="1">The sequence shown here is derived from an EMBL/GenBank/DDBJ whole genome shotgun (WGS) entry which is preliminary data.</text>
</comment>
<reference evidence="1 2" key="2">
    <citation type="journal article" date="2022" name="Mol. Ecol. Resour.">
        <title>The genomes of chicory, endive, great burdock and yacon provide insights into Asteraceae paleo-polyploidization history and plant inulin production.</title>
        <authorList>
            <person name="Fan W."/>
            <person name="Wang S."/>
            <person name="Wang H."/>
            <person name="Wang A."/>
            <person name="Jiang F."/>
            <person name="Liu H."/>
            <person name="Zhao H."/>
            <person name="Xu D."/>
            <person name="Zhang Y."/>
        </authorList>
    </citation>
    <scope>NUCLEOTIDE SEQUENCE [LARGE SCALE GENOMIC DNA]</scope>
    <source>
        <strain evidence="2">cv. Punajuju</strain>
        <tissue evidence="1">Leaves</tissue>
    </source>
</reference>
<proteinExistence type="predicted"/>
<gene>
    <name evidence="1" type="ORF">L2E82_20538</name>
</gene>
<dbReference type="EMBL" id="CM042012">
    <property type="protein sequence ID" value="KAI3749917.1"/>
    <property type="molecule type" value="Genomic_DNA"/>
</dbReference>
<dbReference type="Proteomes" id="UP001055811">
    <property type="component" value="Linkage Group LG04"/>
</dbReference>
<protein>
    <submittedName>
        <fullName evidence="1">Uncharacterized protein</fullName>
    </submittedName>
</protein>
<reference evidence="2" key="1">
    <citation type="journal article" date="2022" name="Mol. Ecol. Resour.">
        <title>The genomes of chicory, endive, great burdock and yacon provide insights into Asteraceae palaeo-polyploidization history and plant inulin production.</title>
        <authorList>
            <person name="Fan W."/>
            <person name="Wang S."/>
            <person name="Wang H."/>
            <person name="Wang A."/>
            <person name="Jiang F."/>
            <person name="Liu H."/>
            <person name="Zhao H."/>
            <person name="Xu D."/>
            <person name="Zhang Y."/>
        </authorList>
    </citation>
    <scope>NUCLEOTIDE SEQUENCE [LARGE SCALE GENOMIC DNA]</scope>
    <source>
        <strain evidence="2">cv. Punajuju</strain>
    </source>
</reference>
<organism evidence="1 2">
    <name type="scientific">Cichorium intybus</name>
    <name type="common">Chicory</name>
    <dbReference type="NCBI Taxonomy" id="13427"/>
    <lineage>
        <taxon>Eukaryota</taxon>
        <taxon>Viridiplantae</taxon>
        <taxon>Streptophyta</taxon>
        <taxon>Embryophyta</taxon>
        <taxon>Tracheophyta</taxon>
        <taxon>Spermatophyta</taxon>
        <taxon>Magnoliopsida</taxon>
        <taxon>eudicotyledons</taxon>
        <taxon>Gunneridae</taxon>
        <taxon>Pentapetalae</taxon>
        <taxon>asterids</taxon>
        <taxon>campanulids</taxon>
        <taxon>Asterales</taxon>
        <taxon>Asteraceae</taxon>
        <taxon>Cichorioideae</taxon>
        <taxon>Cichorieae</taxon>
        <taxon>Cichoriinae</taxon>
        <taxon>Cichorium</taxon>
    </lineage>
</organism>
<sequence>MDVKLLGHELETDLTSVLIIGHVPKLIVIDHVLKMPLLMTQQAIEVTMETGKKVAIWVNPFMLSSWKSTYPNHWWCTFPFGKDNMLIDWPQGRASLSCPSEMASVKSKNSNVKMVGTIVKKRNRDTGYWG</sequence>
<accession>A0ACB9DTM2</accession>
<keyword evidence="2" id="KW-1185">Reference proteome</keyword>
<evidence type="ECO:0000313" key="1">
    <source>
        <dbReference type="EMBL" id="KAI3749917.1"/>
    </source>
</evidence>
<evidence type="ECO:0000313" key="2">
    <source>
        <dbReference type="Proteomes" id="UP001055811"/>
    </source>
</evidence>
<name>A0ACB9DTM2_CICIN</name>